<dbReference type="Proteomes" id="UP000778523">
    <property type="component" value="Unassembled WGS sequence"/>
</dbReference>
<gene>
    <name evidence="4" type="ORF">HJ583_001775</name>
</gene>
<reference evidence="4 5" key="1">
    <citation type="submission" date="2020-06" db="EMBL/GenBank/DDBJ databases">
        <title>Draft genome of Uliginosibacterium sp. IMCC34675.</title>
        <authorList>
            <person name="Song J."/>
        </authorList>
    </citation>
    <scope>NUCLEOTIDE SEQUENCE [LARGE SCALE GENOMIC DNA]</scope>
    <source>
        <strain evidence="4 5">IMCC34675</strain>
    </source>
</reference>
<evidence type="ECO:0000256" key="1">
    <source>
        <dbReference type="ARBA" id="ARBA00005125"/>
    </source>
</evidence>
<name>A0ABX2IBE7_9RHOO</name>
<dbReference type="PANTHER" id="PTHR43000">
    <property type="entry name" value="DTDP-D-GLUCOSE 4,6-DEHYDRATASE-RELATED"/>
    <property type="match status" value="1"/>
</dbReference>
<evidence type="ECO:0000259" key="3">
    <source>
        <dbReference type="Pfam" id="PF01370"/>
    </source>
</evidence>
<protein>
    <submittedName>
        <fullName evidence="4">NAD-dependent epimerase/dehydratase family protein</fullName>
    </submittedName>
</protein>
<dbReference type="EMBL" id="JABCSC020000001">
    <property type="protein sequence ID" value="NSL53746.1"/>
    <property type="molecule type" value="Genomic_DNA"/>
</dbReference>
<dbReference type="Gene3D" id="3.40.50.720">
    <property type="entry name" value="NAD(P)-binding Rossmann-like Domain"/>
    <property type="match status" value="1"/>
</dbReference>
<sequence>MRILVTGANGFVGREFCRRMREGGHAVRPWLRQAIAGMPDDAVIADLRTLPECSNAFLGVDVVLHLAARVHKMQEDVEDPEAAYALENVAVTRHLVEQAARAGVKRFVFVSSIKACAERSQGRPVSESDVPAPEDTYGRSKLAAEQVLREVADALGMEWVIVRPVLVYGAGVGGNFERLVRLVKKGIPLPFGRVEALRSFVNVWNLAALLECCCVQSAAAGEVFHAADTECGTATLMCEIATAAGEPARLVAVPLWLLRVGAGLPGVGPAMRRLTGELRVSGDKARAVLGWVPSVSRQEALRRTVGGEGARFV</sequence>
<keyword evidence="5" id="KW-1185">Reference proteome</keyword>
<evidence type="ECO:0000256" key="2">
    <source>
        <dbReference type="ARBA" id="ARBA00007637"/>
    </source>
</evidence>
<comment type="similarity">
    <text evidence="2">Belongs to the NAD(P)-dependent epimerase/dehydratase family.</text>
</comment>
<comment type="pathway">
    <text evidence="1">Bacterial outer membrane biogenesis; LPS O-antigen biosynthesis.</text>
</comment>
<feature type="domain" description="NAD-dependent epimerase/dehydratase" evidence="3">
    <location>
        <begin position="3"/>
        <end position="216"/>
    </location>
</feature>
<dbReference type="InterPro" id="IPR036291">
    <property type="entry name" value="NAD(P)-bd_dom_sf"/>
</dbReference>
<dbReference type="SUPFAM" id="SSF51735">
    <property type="entry name" value="NAD(P)-binding Rossmann-fold domains"/>
    <property type="match status" value="1"/>
</dbReference>
<dbReference type="RefSeq" id="WP_170019990.1">
    <property type="nucleotide sequence ID" value="NZ_JABCSC020000001.1"/>
</dbReference>
<dbReference type="InterPro" id="IPR001509">
    <property type="entry name" value="Epimerase_deHydtase"/>
</dbReference>
<comment type="caution">
    <text evidence="4">The sequence shown here is derived from an EMBL/GenBank/DDBJ whole genome shotgun (WGS) entry which is preliminary data.</text>
</comment>
<proteinExistence type="inferred from homology"/>
<evidence type="ECO:0000313" key="4">
    <source>
        <dbReference type="EMBL" id="NSL53746.1"/>
    </source>
</evidence>
<organism evidence="4 5">
    <name type="scientific">Uliginosibacterium aquaticum</name>
    <dbReference type="NCBI Taxonomy" id="2731212"/>
    <lineage>
        <taxon>Bacteria</taxon>
        <taxon>Pseudomonadati</taxon>
        <taxon>Pseudomonadota</taxon>
        <taxon>Betaproteobacteria</taxon>
        <taxon>Rhodocyclales</taxon>
        <taxon>Zoogloeaceae</taxon>
        <taxon>Uliginosibacterium</taxon>
    </lineage>
</organism>
<accession>A0ABX2IBE7</accession>
<dbReference type="Pfam" id="PF01370">
    <property type="entry name" value="Epimerase"/>
    <property type="match status" value="1"/>
</dbReference>
<evidence type="ECO:0000313" key="5">
    <source>
        <dbReference type="Proteomes" id="UP000778523"/>
    </source>
</evidence>